<protein>
    <submittedName>
        <fullName evidence="5">Helix-turn-helix domain-containing protein</fullName>
    </submittedName>
</protein>
<evidence type="ECO:0000313" key="5">
    <source>
        <dbReference type="EMBL" id="MBU7596332.1"/>
    </source>
</evidence>
<comment type="caution">
    <text evidence="5">The sequence shown here is derived from an EMBL/GenBank/DDBJ whole genome shotgun (WGS) entry which is preliminary data.</text>
</comment>
<dbReference type="PANTHER" id="PTHR46796:SF15">
    <property type="entry name" value="BLL1074 PROTEIN"/>
    <property type="match status" value="1"/>
</dbReference>
<dbReference type="InterPro" id="IPR018060">
    <property type="entry name" value="HTH_AraC"/>
</dbReference>
<dbReference type="Pfam" id="PF12833">
    <property type="entry name" value="HTH_18"/>
    <property type="match status" value="1"/>
</dbReference>
<accession>A0A949N3X2</accession>
<dbReference type="GO" id="GO:0043565">
    <property type="term" value="F:sequence-specific DNA binding"/>
    <property type="evidence" value="ECO:0007669"/>
    <property type="project" value="InterPro"/>
</dbReference>
<dbReference type="PROSITE" id="PS01124">
    <property type="entry name" value="HTH_ARAC_FAMILY_2"/>
    <property type="match status" value="1"/>
</dbReference>
<dbReference type="SUPFAM" id="SSF46689">
    <property type="entry name" value="Homeodomain-like"/>
    <property type="match status" value="1"/>
</dbReference>
<keyword evidence="1" id="KW-0805">Transcription regulation</keyword>
<dbReference type="InterPro" id="IPR050204">
    <property type="entry name" value="AraC_XylS_family_regulators"/>
</dbReference>
<dbReference type="RefSeq" id="WP_211039894.1">
    <property type="nucleotide sequence ID" value="NZ_JAELVF020000001.1"/>
</dbReference>
<keyword evidence="6" id="KW-1185">Reference proteome</keyword>
<dbReference type="GO" id="GO:0003700">
    <property type="term" value="F:DNA-binding transcription factor activity"/>
    <property type="evidence" value="ECO:0007669"/>
    <property type="project" value="InterPro"/>
</dbReference>
<organism evidence="5 6">
    <name type="scientific">Streptomyces tardus</name>
    <dbReference type="NCBI Taxonomy" id="2780544"/>
    <lineage>
        <taxon>Bacteria</taxon>
        <taxon>Bacillati</taxon>
        <taxon>Actinomycetota</taxon>
        <taxon>Actinomycetes</taxon>
        <taxon>Kitasatosporales</taxon>
        <taxon>Streptomycetaceae</taxon>
        <taxon>Streptomyces</taxon>
    </lineage>
</organism>
<proteinExistence type="predicted"/>
<sequence length="292" mass="31969">MAADAARNEFVPLPGLLPGAVVSAVGYRMADSAPRVHRGLPSPALTLVLSLDEPIVTGRSPAHATGPQAHREGIVLGGLHTGPAFIAQPHRQAGIQLAVRPCAARELLGLPASELGMLGNDVGAVLGSGADRLREQLHEAQDWTERYVLLAAFLRRRREEAARRPGPRPEITEAWQWIARHRGAGSMEGLARHVLLSRRQLTELFRAELGVTPKAASRLMRFEYARQQIVRTLGRGAAPDLTEVAHTTGYYDHSHLVRDFRQYTGTSPTGWLAEERRNIQAGAHQRSEDWGT</sequence>
<evidence type="ECO:0000256" key="3">
    <source>
        <dbReference type="ARBA" id="ARBA00023163"/>
    </source>
</evidence>
<gene>
    <name evidence="5" type="ORF">JGS22_001425</name>
</gene>
<dbReference type="SMART" id="SM00342">
    <property type="entry name" value="HTH_ARAC"/>
    <property type="match status" value="1"/>
</dbReference>
<keyword evidence="2" id="KW-0238">DNA-binding</keyword>
<dbReference type="InterPro" id="IPR009057">
    <property type="entry name" value="Homeodomain-like_sf"/>
</dbReference>
<dbReference type="PANTHER" id="PTHR46796">
    <property type="entry name" value="HTH-TYPE TRANSCRIPTIONAL ACTIVATOR RHAS-RELATED"/>
    <property type="match status" value="1"/>
</dbReference>
<feature type="domain" description="HTH araC/xylS-type" evidence="4">
    <location>
        <begin position="172"/>
        <end position="274"/>
    </location>
</feature>
<dbReference type="Gene3D" id="1.10.10.60">
    <property type="entry name" value="Homeodomain-like"/>
    <property type="match status" value="1"/>
</dbReference>
<name>A0A949N3X2_9ACTN</name>
<evidence type="ECO:0000256" key="2">
    <source>
        <dbReference type="ARBA" id="ARBA00023125"/>
    </source>
</evidence>
<keyword evidence="3" id="KW-0804">Transcription</keyword>
<evidence type="ECO:0000259" key="4">
    <source>
        <dbReference type="PROSITE" id="PS01124"/>
    </source>
</evidence>
<reference evidence="5" key="1">
    <citation type="submission" date="2021-06" db="EMBL/GenBank/DDBJ databases">
        <title>Sequencing of actinobacteria type strains.</title>
        <authorList>
            <person name="Nguyen G.-S."/>
            <person name="Wentzel A."/>
        </authorList>
    </citation>
    <scope>NUCLEOTIDE SEQUENCE</scope>
    <source>
        <strain evidence="5">P38-E01</strain>
    </source>
</reference>
<evidence type="ECO:0000256" key="1">
    <source>
        <dbReference type="ARBA" id="ARBA00023015"/>
    </source>
</evidence>
<dbReference type="AlphaFoldDB" id="A0A949N3X2"/>
<evidence type="ECO:0000313" key="6">
    <source>
        <dbReference type="Proteomes" id="UP000694501"/>
    </source>
</evidence>
<dbReference type="Proteomes" id="UP000694501">
    <property type="component" value="Unassembled WGS sequence"/>
</dbReference>
<dbReference type="EMBL" id="JAELVF020000001">
    <property type="protein sequence ID" value="MBU7596332.1"/>
    <property type="molecule type" value="Genomic_DNA"/>
</dbReference>